<dbReference type="CDD" id="cd13925">
    <property type="entry name" value="RPF"/>
    <property type="match status" value="1"/>
</dbReference>
<dbReference type="PROSITE" id="PS51109">
    <property type="entry name" value="G5"/>
    <property type="match status" value="1"/>
</dbReference>
<dbReference type="InterPro" id="IPR007137">
    <property type="entry name" value="DUF348"/>
</dbReference>
<protein>
    <submittedName>
        <fullName evidence="4">DUF348 domain-containing protein</fullName>
    </submittedName>
</protein>
<dbReference type="InterPro" id="IPR023346">
    <property type="entry name" value="Lysozyme-like_dom_sf"/>
</dbReference>
<dbReference type="Proteomes" id="UP000310639">
    <property type="component" value="Chromosome"/>
</dbReference>
<proteinExistence type="predicted"/>
<dbReference type="InterPro" id="IPR011098">
    <property type="entry name" value="G5_dom"/>
</dbReference>
<dbReference type="KEGG" id="nft:FBF37_03005"/>
<dbReference type="Gene3D" id="2.20.230.10">
    <property type="entry name" value="Resuscitation-promoting factor rpfb"/>
    <property type="match status" value="1"/>
</dbReference>
<dbReference type="Gene3D" id="1.10.530.10">
    <property type="match status" value="1"/>
</dbReference>
<dbReference type="InterPro" id="IPR010618">
    <property type="entry name" value="RPF"/>
</dbReference>
<dbReference type="GO" id="GO:0016787">
    <property type="term" value="F:hydrolase activity"/>
    <property type="evidence" value="ECO:0007669"/>
    <property type="project" value="UniProtKB-KW"/>
</dbReference>
<evidence type="ECO:0000313" key="4">
    <source>
        <dbReference type="EMBL" id="QCT42420.1"/>
    </source>
</evidence>
<dbReference type="Pfam" id="PF03990">
    <property type="entry name" value="DUF348"/>
    <property type="match status" value="2"/>
</dbReference>
<dbReference type="Pfam" id="PF07501">
    <property type="entry name" value="G5"/>
    <property type="match status" value="1"/>
</dbReference>
<keyword evidence="1" id="KW-0732">Signal</keyword>
<reference evidence="4 5" key="1">
    <citation type="submission" date="2019-04" db="EMBL/GenBank/DDBJ databases">
        <title>Saccharibacteria TM7 genomes.</title>
        <authorList>
            <person name="Bor B."/>
            <person name="He X."/>
            <person name="Chen T."/>
            <person name="Dewhirst F.E."/>
        </authorList>
    </citation>
    <scope>NUCLEOTIDE SEQUENCE [LARGE SCALE GENOMIC DNA]</scope>
    <source>
        <strain evidence="4 5">BB001</strain>
    </source>
</reference>
<evidence type="ECO:0000313" key="5">
    <source>
        <dbReference type="Proteomes" id="UP000310639"/>
    </source>
</evidence>
<accession>A0A4P9A3M6</accession>
<name>A0A4P9A3M6_9BACT</name>
<dbReference type="OrthoDB" id="9766277at2"/>
<feature type="domain" description="G5" evidence="3">
    <location>
        <begin position="233"/>
        <end position="313"/>
    </location>
</feature>
<dbReference type="Pfam" id="PF06737">
    <property type="entry name" value="Transglycosylas"/>
    <property type="match status" value="1"/>
</dbReference>
<evidence type="ECO:0000259" key="3">
    <source>
        <dbReference type="PROSITE" id="PS51109"/>
    </source>
</evidence>
<gene>
    <name evidence="4" type="ORF">FBF37_03005</name>
</gene>
<dbReference type="SMART" id="SM01208">
    <property type="entry name" value="G5"/>
    <property type="match status" value="1"/>
</dbReference>
<keyword evidence="2" id="KW-0378">Hydrolase</keyword>
<dbReference type="AlphaFoldDB" id="A0A4P9A3M6"/>
<evidence type="ECO:0000256" key="1">
    <source>
        <dbReference type="ARBA" id="ARBA00022729"/>
    </source>
</evidence>
<sequence length="401" mass="44007">MNRAFFAMSMKFGLKIHHNTARMMIVVAIAVFGIASVKLVDNALARDQVQESNTAAPNGEKIVTIHDRGQERSIVTTVGTVKEALKAADISVDEKHDVVEPSLDTQLVSTKYNVNIYRARPVTVADGTHRVRVVTAQQTTPLIAQAAGVTIYPEDKTTIEPPSDFLLDGADVILKIHRATPLQLTLYGKTTEVRTMARTVGDLLREKNVTLGKDDGLSVPESTPITAGMHLSVWRNGKQTVTVEEEIAAPIEQVKDANRETGFKQVKEAGAPGKKNVTYEIEMRNGQEVSRRIIASVTTVEPKKRVEVVGAKSANTFSGSFSEALARLRSCEGSYTSNTGNGYYGAYQFDKRTWGGFGGYSVASEAPPSVQDEKAWQTYKARGWQPWPSCKVRMGLQDIYR</sequence>
<organism evidence="4 5">
    <name type="scientific">Candidatus Nanosynbacter featherlites</name>
    <dbReference type="NCBI Taxonomy" id="2572088"/>
    <lineage>
        <taxon>Bacteria</taxon>
        <taxon>Candidatus Saccharimonadota</taxon>
        <taxon>Candidatus Saccharimonadia</taxon>
        <taxon>Candidatus Nanosynbacterales</taxon>
        <taxon>Candidatus Nanosynbacteraceae</taxon>
        <taxon>Candidatus Nanosynbacter</taxon>
    </lineage>
</organism>
<evidence type="ECO:0000256" key="2">
    <source>
        <dbReference type="ARBA" id="ARBA00022801"/>
    </source>
</evidence>
<keyword evidence="5" id="KW-1185">Reference proteome</keyword>
<dbReference type="EMBL" id="CP040004">
    <property type="protein sequence ID" value="QCT42420.1"/>
    <property type="molecule type" value="Genomic_DNA"/>
</dbReference>
<dbReference type="SUPFAM" id="SSF53955">
    <property type="entry name" value="Lysozyme-like"/>
    <property type="match status" value="1"/>
</dbReference>